<evidence type="ECO:0000259" key="4">
    <source>
        <dbReference type="Pfam" id="PF12969"/>
    </source>
</evidence>
<name>A0A0C1IHJ9_9BACT</name>
<keyword evidence="6" id="KW-1185">Reference proteome</keyword>
<dbReference type="STRING" id="1349421.OI18_16075"/>
<keyword evidence="1" id="KW-0472">Membrane</keyword>
<keyword evidence="2" id="KW-0732">Signal</keyword>
<feature type="domain" description="DUF3857" evidence="4">
    <location>
        <begin position="66"/>
        <end position="227"/>
    </location>
</feature>
<dbReference type="OrthoDB" id="98874at2"/>
<evidence type="ECO:0000256" key="1">
    <source>
        <dbReference type="SAM" id="Phobius"/>
    </source>
</evidence>
<dbReference type="InterPro" id="IPR002931">
    <property type="entry name" value="Transglutaminase-like"/>
</dbReference>
<feature type="transmembrane region" description="Helical" evidence="1">
    <location>
        <begin position="660"/>
        <end position="680"/>
    </location>
</feature>
<proteinExistence type="predicted"/>
<dbReference type="Gene3D" id="3.10.620.30">
    <property type="match status" value="1"/>
</dbReference>
<sequence>MLRKLTLALLTLTCHLAVFAQQPSIQSAPSWLFTIAPDHNRKANDKEISDGFYYGLMDVQVNIPEQTEYSHFIRHIINETGVQQASEVSVTYSPEYQKVTFHYINQVRDGRIISRLSPKQIRVVQEETAAGNYQYNNEKRAFVILEDVRKDDRIDYAYSVTGFNPVFGNHFTTSQYFTYGTPITNFFYSVFSSPAQPLQYALYNQASQPVVKDHNNLKLYHWSQPELKKYESVSGAPAWFDKYPYTTLTTFKSWAEVGSWGVKVFSNYRFPLDAPLKKKIAELRTQSKGNKDLYAELATRYVQDEIRYLGFEVGVYTHKPHDPNNIFRQGYGDCKDKALLLVCMLREEGIQSYVALVNTSLRAKVENESPAAIMFNHAIVAIERSSGYVFIDATNQQQRGSLINIYIPPYGKSLVLKEGTGGLEDIEEAVVNNVEIEEDLSVKAADKGNSTLKVKTIYSGGIADDMRSYFSSSSKSSIEQQYTNYYSAIYDSIKLSGEIGFEDDSIENIVTVTETYEIPGIWEETDHGKRSFSVLAKAIYEKLPSAKNLAANAPLSLPDPGYLRYKMNIHMPEHWSFPLKPFNIENDAYRFSYKPEVAGNTITLTYLYKTIKDHLPAEEVAAYRKDYARIEDVLQFELYQTDGFAADDTANTSSVQSINWPSMLLTLFCAVIGLTFIRWYNNRQFMMEWTDLPEKRSGATGFLGFTLVGGGIIQLYNFLTSGYYTPGTYQVFEDAGGEIAVYAIYAELFVSLAWLIGVGALCYWYFMKRDIFPRFFIGYALSLLIGNLVLLTVYNVSKVDALVPDAMTNLYKAIGRSCVYCLVWIPYVIKSQNVKRVFVKSKSDPY</sequence>
<evidence type="ECO:0000259" key="3">
    <source>
        <dbReference type="Pfam" id="PF01841"/>
    </source>
</evidence>
<keyword evidence="1" id="KW-0812">Transmembrane</keyword>
<protein>
    <recommendedName>
        <fullName evidence="7">DUF3857 domain-containing protein</fullName>
    </recommendedName>
</protein>
<evidence type="ECO:0000256" key="2">
    <source>
        <dbReference type="SAM" id="SignalP"/>
    </source>
</evidence>
<feature type="signal peptide" evidence="2">
    <location>
        <begin position="1"/>
        <end position="20"/>
    </location>
</feature>
<dbReference type="EMBL" id="JSVC01000018">
    <property type="protein sequence ID" value="KIC93675.1"/>
    <property type="molecule type" value="Genomic_DNA"/>
</dbReference>
<dbReference type="SUPFAM" id="SSF54001">
    <property type="entry name" value="Cysteine proteinases"/>
    <property type="match status" value="1"/>
</dbReference>
<evidence type="ECO:0000313" key="6">
    <source>
        <dbReference type="Proteomes" id="UP000031408"/>
    </source>
</evidence>
<dbReference type="AlphaFoldDB" id="A0A0C1IHJ9"/>
<evidence type="ECO:0000313" key="5">
    <source>
        <dbReference type="EMBL" id="KIC93675.1"/>
    </source>
</evidence>
<dbReference type="InterPro" id="IPR024618">
    <property type="entry name" value="DUF3857"/>
</dbReference>
<dbReference type="Pfam" id="PF12969">
    <property type="entry name" value="DUF3857"/>
    <property type="match status" value="1"/>
</dbReference>
<feature type="chain" id="PRO_5002151646" description="DUF3857 domain-containing protein" evidence="2">
    <location>
        <begin position="21"/>
        <end position="846"/>
    </location>
</feature>
<feature type="transmembrane region" description="Helical" evidence="1">
    <location>
        <begin position="701"/>
        <end position="719"/>
    </location>
</feature>
<dbReference type="InterPro" id="IPR019690">
    <property type="entry name" value="DUF2569"/>
</dbReference>
<dbReference type="Pfam" id="PF10754">
    <property type="entry name" value="DUF2569"/>
    <property type="match status" value="1"/>
</dbReference>
<dbReference type="InterPro" id="IPR038765">
    <property type="entry name" value="Papain-like_cys_pep_sf"/>
</dbReference>
<dbReference type="RefSeq" id="WP_039141613.1">
    <property type="nucleotide sequence ID" value="NZ_JSVC01000018.1"/>
</dbReference>
<keyword evidence="1" id="KW-1133">Transmembrane helix</keyword>
<reference evidence="5 6" key="1">
    <citation type="submission" date="2014-11" db="EMBL/GenBank/DDBJ databases">
        <title>Genome sequence of Flavihumibacter solisilvae 3-3.</title>
        <authorList>
            <person name="Zhou G."/>
            <person name="Li M."/>
            <person name="Wang G."/>
        </authorList>
    </citation>
    <scope>NUCLEOTIDE SEQUENCE [LARGE SCALE GENOMIC DNA]</scope>
    <source>
        <strain evidence="5 6">3-3</strain>
    </source>
</reference>
<evidence type="ECO:0008006" key="7">
    <source>
        <dbReference type="Google" id="ProtNLM"/>
    </source>
</evidence>
<feature type="domain" description="Transglutaminase-like" evidence="3">
    <location>
        <begin position="295"/>
        <end position="364"/>
    </location>
</feature>
<dbReference type="Pfam" id="PF01841">
    <property type="entry name" value="Transglut_core"/>
    <property type="match status" value="1"/>
</dbReference>
<dbReference type="Proteomes" id="UP000031408">
    <property type="component" value="Unassembled WGS sequence"/>
</dbReference>
<dbReference type="Gene3D" id="2.60.40.3140">
    <property type="match status" value="1"/>
</dbReference>
<feature type="transmembrane region" description="Helical" evidence="1">
    <location>
        <begin position="739"/>
        <end position="764"/>
    </location>
</feature>
<gene>
    <name evidence="5" type="ORF">OI18_16075</name>
</gene>
<feature type="transmembrane region" description="Helical" evidence="1">
    <location>
        <begin position="776"/>
        <end position="797"/>
    </location>
</feature>
<accession>A0A0C1IHJ9</accession>
<comment type="caution">
    <text evidence="5">The sequence shown here is derived from an EMBL/GenBank/DDBJ whole genome shotgun (WGS) entry which is preliminary data.</text>
</comment>
<organism evidence="5 6">
    <name type="scientific">Flavihumibacter solisilvae</name>
    <dbReference type="NCBI Taxonomy" id="1349421"/>
    <lineage>
        <taxon>Bacteria</taxon>
        <taxon>Pseudomonadati</taxon>
        <taxon>Bacteroidota</taxon>
        <taxon>Chitinophagia</taxon>
        <taxon>Chitinophagales</taxon>
        <taxon>Chitinophagaceae</taxon>
        <taxon>Flavihumibacter</taxon>
    </lineage>
</organism>